<evidence type="ECO:0000256" key="7">
    <source>
        <dbReference type="SAM" id="Phobius"/>
    </source>
</evidence>
<feature type="transmembrane region" description="Helical" evidence="7">
    <location>
        <begin position="208"/>
        <end position="225"/>
    </location>
</feature>
<feature type="domain" description="Peptidase S54 GlpG peptidase N-terminal" evidence="9">
    <location>
        <begin position="14"/>
        <end position="87"/>
    </location>
</feature>
<dbReference type="InterPro" id="IPR035952">
    <property type="entry name" value="Rhomboid-like_sf"/>
</dbReference>
<evidence type="ECO:0000256" key="5">
    <source>
        <dbReference type="ARBA" id="ARBA00022989"/>
    </source>
</evidence>
<protein>
    <recommendedName>
        <fullName evidence="12">Rhomboid family intramembrane serine protease GlpG</fullName>
    </recommendedName>
</protein>
<evidence type="ECO:0000313" key="11">
    <source>
        <dbReference type="Proteomes" id="UP000188820"/>
    </source>
</evidence>
<evidence type="ECO:0000256" key="1">
    <source>
        <dbReference type="ARBA" id="ARBA00004141"/>
    </source>
</evidence>
<dbReference type="EMBL" id="MLAA01000039">
    <property type="protein sequence ID" value="OOF67714.1"/>
    <property type="molecule type" value="Genomic_DNA"/>
</dbReference>
<dbReference type="PANTHER" id="PTHR43731:SF14">
    <property type="entry name" value="PRESENILIN-ASSOCIATED RHOMBOID-LIKE PROTEIN, MITOCHONDRIAL"/>
    <property type="match status" value="1"/>
</dbReference>
<feature type="transmembrane region" description="Helical" evidence="7">
    <location>
        <begin position="104"/>
        <end position="123"/>
    </location>
</feature>
<evidence type="ECO:0008006" key="12">
    <source>
        <dbReference type="Google" id="ProtNLM"/>
    </source>
</evidence>
<dbReference type="Gene3D" id="1.20.1540.10">
    <property type="entry name" value="Rhomboid-like"/>
    <property type="match status" value="1"/>
</dbReference>
<evidence type="ECO:0000259" key="8">
    <source>
        <dbReference type="Pfam" id="PF01694"/>
    </source>
</evidence>
<organism evidence="10 11">
    <name type="scientific">Rodentibacter caecimuris</name>
    <dbReference type="NCBI Taxonomy" id="1796644"/>
    <lineage>
        <taxon>Bacteria</taxon>
        <taxon>Pseudomonadati</taxon>
        <taxon>Pseudomonadota</taxon>
        <taxon>Gammaproteobacteria</taxon>
        <taxon>Pasteurellales</taxon>
        <taxon>Pasteurellaceae</taxon>
        <taxon>Rodentibacter</taxon>
    </lineage>
</organism>
<keyword evidence="5 7" id="KW-1133">Transmembrane helix</keyword>
<evidence type="ECO:0000256" key="4">
    <source>
        <dbReference type="ARBA" id="ARBA00022801"/>
    </source>
</evidence>
<proteinExistence type="inferred from homology"/>
<reference evidence="10 11" key="1">
    <citation type="submission" date="2016-10" db="EMBL/GenBank/DDBJ databases">
        <title>Rodentibacter gen. nov. and new species.</title>
        <authorList>
            <person name="Christensen H."/>
        </authorList>
    </citation>
    <scope>NUCLEOTIDE SEQUENCE [LARGE SCALE GENOMIC DNA]</scope>
    <source>
        <strain evidence="10 11">1998236014</strain>
    </source>
</reference>
<feature type="transmembrane region" description="Helical" evidence="7">
    <location>
        <begin position="262"/>
        <end position="279"/>
    </location>
</feature>
<keyword evidence="11" id="KW-1185">Reference proteome</keyword>
<feature type="transmembrane region" description="Helical" evidence="7">
    <location>
        <begin position="184"/>
        <end position="202"/>
    </location>
</feature>
<accession>A0ABX3KVY2</accession>
<dbReference type="InterPro" id="IPR022764">
    <property type="entry name" value="Peptidase_S54_rhomboid_dom"/>
</dbReference>
<evidence type="ECO:0000256" key="2">
    <source>
        <dbReference type="ARBA" id="ARBA00009045"/>
    </source>
</evidence>
<dbReference type="SUPFAM" id="SSF144091">
    <property type="entry name" value="Rhomboid-like"/>
    <property type="match status" value="1"/>
</dbReference>
<dbReference type="Proteomes" id="UP000188820">
    <property type="component" value="Unassembled WGS sequence"/>
</dbReference>
<evidence type="ECO:0000313" key="10">
    <source>
        <dbReference type="EMBL" id="OOF67714.1"/>
    </source>
</evidence>
<keyword evidence="3 7" id="KW-0812">Transmembrane</keyword>
<keyword evidence="6 7" id="KW-0472">Membrane</keyword>
<dbReference type="Pfam" id="PF01694">
    <property type="entry name" value="Rhomboid"/>
    <property type="match status" value="1"/>
</dbReference>
<evidence type="ECO:0000256" key="6">
    <source>
        <dbReference type="ARBA" id="ARBA00023136"/>
    </source>
</evidence>
<evidence type="ECO:0000259" key="9">
    <source>
        <dbReference type="Pfam" id="PF12122"/>
    </source>
</evidence>
<sequence>MHYLFGSEIEHFSLSFRDYVRLTFNEELQIRAVINDQGQEVFGVFIAENSPNFSAILQEKEAFLKNPFAAKYEQAGWQTGDIRTQGDHNFPQINLSAFGQNGKFTIFLTALCILIYILQLIGFEEQIMILLHYPDPDFPEQSTEIWRYFTHSLVHLSLWHIVFNLSWWWSFGGLIEQRVGSCKLLLLYFLSALISGVCQNYASGPAFFGLSGVVYAVLGYVLIIDKLSRHNFNLPKGFFNMLLIGIAFGFISPFFGISIGNAAHISGLITGGVIGLFQLRTDYHIRIK</sequence>
<comment type="similarity">
    <text evidence="2">Belongs to the peptidase S54 family.</text>
</comment>
<dbReference type="InterPro" id="IPR050925">
    <property type="entry name" value="Rhomboid_protease_S54"/>
</dbReference>
<dbReference type="PANTHER" id="PTHR43731">
    <property type="entry name" value="RHOMBOID PROTEASE"/>
    <property type="match status" value="1"/>
</dbReference>
<dbReference type="RefSeq" id="WP_077464262.1">
    <property type="nucleotide sequence ID" value="NZ_MLAA01000039.1"/>
</dbReference>
<feature type="domain" description="Peptidase S54 rhomboid" evidence="8">
    <location>
        <begin position="143"/>
        <end position="279"/>
    </location>
</feature>
<dbReference type="InterPro" id="IPR022732">
    <property type="entry name" value="Peptidase_S54_GlpG_N"/>
</dbReference>
<feature type="transmembrane region" description="Helical" evidence="7">
    <location>
        <begin position="153"/>
        <end position="172"/>
    </location>
</feature>
<comment type="subcellular location">
    <subcellularLocation>
        <location evidence="1">Membrane</location>
        <topology evidence="1">Multi-pass membrane protein</topology>
    </subcellularLocation>
</comment>
<name>A0ABX3KVY2_9PAST</name>
<dbReference type="Pfam" id="PF12122">
    <property type="entry name" value="Rhomboid_N"/>
    <property type="match status" value="1"/>
</dbReference>
<gene>
    <name evidence="10" type="ORF">BKG89_09085</name>
</gene>
<comment type="caution">
    <text evidence="10">The sequence shown here is derived from an EMBL/GenBank/DDBJ whole genome shotgun (WGS) entry which is preliminary data.</text>
</comment>
<keyword evidence="4" id="KW-0378">Hydrolase</keyword>
<evidence type="ECO:0000256" key="3">
    <source>
        <dbReference type="ARBA" id="ARBA00022692"/>
    </source>
</evidence>
<feature type="transmembrane region" description="Helical" evidence="7">
    <location>
        <begin position="237"/>
        <end position="256"/>
    </location>
</feature>